<comment type="caution">
    <text evidence="1">The sequence shown here is derived from an EMBL/GenBank/DDBJ whole genome shotgun (WGS) entry which is preliminary data.</text>
</comment>
<dbReference type="AlphaFoldDB" id="A0AAN7NY11"/>
<accession>A0AAN7NY11</accession>
<proteinExistence type="predicted"/>
<keyword evidence="2" id="KW-1185">Reference proteome</keyword>
<reference evidence="1 2" key="1">
    <citation type="journal article" date="2023" name="J. Hered.">
        <title>Chromosome-level genome of the wood stork (Mycteria americana) provides insight into avian chromosome evolution.</title>
        <authorList>
            <person name="Flamio R. Jr."/>
            <person name="Ramstad K.M."/>
        </authorList>
    </citation>
    <scope>NUCLEOTIDE SEQUENCE [LARGE SCALE GENOMIC DNA]</scope>
    <source>
        <strain evidence="1">JAX WOST 10</strain>
    </source>
</reference>
<evidence type="ECO:0000313" key="1">
    <source>
        <dbReference type="EMBL" id="KAK4832269.1"/>
    </source>
</evidence>
<protein>
    <recommendedName>
        <fullName evidence="3">Reverse transcriptase domain-containing protein</fullName>
    </recommendedName>
</protein>
<gene>
    <name evidence="1" type="ORF">QYF61_021668</name>
</gene>
<sequence>MNSGMKSSGRPVISGVHQGLTLGSILFSLFINDLDDGTECTLSKFEDDTKLEGVADIPDVIPIHQYMLEANQLESTFPEKELGILEDNTLTMRQLCCCATKKANSLLDCLRKRVARRSREMILPLCSALVRPHLESCAQAWSPQYWTYWSEFIKGIGATVISGEVERTEVVQPGQKKTQRDLPPASGINLYYQRLGLQKWLYPHKTWNDPLYSTLVRPHLEYYIQVWGPQHKKDMDLLDQVQKEGMKTIRGLEHLSCEERLREMGLFSLEKRKLWGDLVAAFQYLKGAYEKDGETSTQACSDRTKANGFKLKEGRFKSHIRKKFFTMRVVRDWNRFLREIVDAPSLEVFKVRLDGALSNLI</sequence>
<evidence type="ECO:0000313" key="2">
    <source>
        <dbReference type="Proteomes" id="UP001333110"/>
    </source>
</evidence>
<dbReference type="Proteomes" id="UP001333110">
    <property type="component" value="Unassembled WGS sequence"/>
</dbReference>
<dbReference type="EMBL" id="JAUNZN010000001">
    <property type="protein sequence ID" value="KAK4832269.1"/>
    <property type="molecule type" value="Genomic_DNA"/>
</dbReference>
<organism evidence="1 2">
    <name type="scientific">Mycteria americana</name>
    <name type="common">Wood stork</name>
    <dbReference type="NCBI Taxonomy" id="33587"/>
    <lineage>
        <taxon>Eukaryota</taxon>
        <taxon>Metazoa</taxon>
        <taxon>Chordata</taxon>
        <taxon>Craniata</taxon>
        <taxon>Vertebrata</taxon>
        <taxon>Euteleostomi</taxon>
        <taxon>Archelosauria</taxon>
        <taxon>Archosauria</taxon>
        <taxon>Dinosauria</taxon>
        <taxon>Saurischia</taxon>
        <taxon>Theropoda</taxon>
        <taxon>Coelurosauria</taxon>
        <taxon>Aves</taxon>
        <taxon>Neognathae</taxon>
        <taxon>Neoaves</taxon>
        <taxon>Aequornithes</taxon>
        <taxon>Ciconiiformes</taxon>
        <taxon>Ciconiidae</taxon>
        <taxon>Mycteria</taxon>
    </lineage>
</organism>
<evidence type="ECO:0008006" key="3">
    <source>
        <dbReference type="Google" id="ProtNLM"/>
    </source>
</evidence>
<dbReference type="PANTHER" id="PTHR33332">
    <property type="entry name" value="REVERSE TRANSCRIPTASE DOMAIN-CONTAINING PROTEIN"/>
    <property type="match status" value="1"/>
</dbReference>
<name>A0AAN7NY11_MYCAM</name>